<gene>
    <name evidence="1" type="ORF">AVEN_188207_1</name>
</gene>
<dbReference type="EMBL" id="BGPR01002253">
    <property type="protein sequence ID" value="GBM70457.1"/>
    <property type="molecule type" value="Genomic_DNA"/>
</dbReference>
<dbReference type="Proteomes" id="UP000499080">
    <property type="component" value="Unassembled WGS sequence"/>
</dbReference>
<name>A0A4Y2HY63_ARAVE</name>
<sequence length="82" mass="9272">MTPLPSEPVLGSVFTSLSEEILVPDNYLNPDCVPHLGCMGLTQDFPFELLQKLLSFESTMGFIMKEDDTNNMPGWFLWMASR</sequence>
<dbReference type="AlphaFoldDB" id="A0A4Y2HY63"/>
<keyword evidence="2" id="KW-1185">Reference proteome</keyword>
<evidence type="ECO:0000313" key="2">
    <source>
        <dbReference type="Proteomes" id="UP000499080"/>
    </source>
</evidence>
<evidence type="ECO:0000313" key="1">
    <source>
        <dbReference type="EMBL" id="GBM70457.1"/>
    </source>
</evidence>
<organism evidence="1 2">
    <name type="scientific">Araneus ventricosus</name>
    <name type="common">Orbweaver spider</name>
    <name type="synonym">Epeira ventricosa</name>
    <dbReference type="NCBI Taxonomy" id="182803"/>
    <lineage>
        <taxon>Eukaryota</taxon>
        <taxon>Metazoa</taxon>
        <taxon>Ecdysozoa</taxon>
        <taxon>Arthropoda</taxon>
        <taxon>Chelicerata</taxon>
        <taxon>Arachnida</taxon>
        <taxon>Araneae</taxon>
        <taxon>Araneomorphae</taxon>
        <taxon>Entelegynae</taxon>
        <taxon>Araneoidea</taxon>
        <taxon>Araneidae</taxon>
        <taxon>Araneus</taxon>
    </lineage>
</organism>
<proteinExistence type="predicted"/>
<comment type="caution">
    <text evidence="1">The sequence shown here is derived from an EMBL/GenBank/DDBJ whole genome shotgun (WGS) entry which is preliminary data.</text>
</comment>
<reference evidence="1 2" key="1">
    <citation type="journal article" date="2019" name="Sci. Rep.">
        <title>Orb-weaving spider Araneus ventricosus genome elucidates the spidroin gene catalogue.</title>
        <authorList>
            <person name="Kono N."/>
            <person name="Nakamura H."/>
            <person name="Ohtoshi R."/>
            <person name="Moran D.A.P."/>
            <person name="Shinohara A."/>
            <person name="Yoshida Y."/>
            <person name="Fujiwara M."/>
            <person name="Mori M."/>
            <person name="Tomita M."/>
            <person name="Arakawa K."/>
        </authorList>
    </citation>
    <scope>NUCLEOTIDE SEQUENCE [LARGE SCALE GENOMIC DNA]</scope>
</reference>
<accession>A0A4Y2HY63</accession>
<protein>
    <submittedName>
        <fullName evidence="1">Uncharacterized protein</fullName>
    </submittedName>
</protein>